<evidence type="ECO:0000313" key="5">
    <source>
        <dbReference type="EMBL" id="KAK7863128.1"/>
    </source>
</evidence>
<dbReference type="SUPFAM" id="SSF57414">
    <property type="entry name" value="Hairpin loop containing domain-like"/>
    <property type="match status" value="4"/>
</dbReference>
<protein>
    <submittedName>
        <fullName evidence="5">Uncharacterized protein</fullName>
    </submittedName>
</protein>
<sequence length="1113" mass="123286">MILWGPTLTAFGILTTSPCSQNTCNQGIGRVCYERLPDCQLQGLDEEVVRDRLPPREVLEKCQDLCLRDRAPTNNLLRACSSFDFQPGSRIASFSGDPEYEDSTCFLTREQAQPEGIGNLLMVPNSVHFNEVCLSSSRVERECPNRLYVFERHPRKKLNLLAHDMKEVSALNRSDCEDRCLNEYSFVCRSASFDAVQRMCYMSRFTRRTWPSLFKDDPNSDYLENTCLNVERRCDGIPVFIKDGNTRLSGPFEMEIFNNLTLEDCQMRCIKAEKYFCRSVEYDEQTHQCIVSEEDAVSQEDDVQISSSSSHHLYNFVCLDKAQGTEDNSVNLHLFSSGQRPDTAFQRYRNSRLGGDFHTEITGRTLAECLDECLRQESFKCRSVMYSERFRSCRLSRYNQREGHRVIYDPDFDYYENLLNNWDGPQYRPDPLGQDTNYHGHGRPPYNSIGGAGGAGGGGGYGSGGGGYGGHGGYGGGPGGYGGGGSYGGHGGGGGAGGGYGVHSGYGGGGGYGGGPYGGGPYGGAGGSVGPGIGPGPGPGGYGDGFYGGPGGQRPFHTRCDEGDNFRQVGVRLRIRRQFIRRFISVPSLPICERECAEARDFVCRSFNYRAYAVPFGADRENCELSDRDTRDLDIKNPSYFETNGDYDFYERFGERGLVGECLDVSQICNEDGMEFTLRTPEGFYGRIYTYGYYDRCFFRGNGGTANVLRISGQQGYPDCGTQRYGDTMTNIVVVQFSDFVQTGRDKRYNLTCLFRGPGEAVVTSGYIGAGSGSPTPIEVLPAENTLSSRVRLLILYQGRPTTTIAVGDPLTFRLEAQDAYNYATDIFATNVIARDPYSGRSVQLIDRYGCPVDNYVFPGLDRARSGDGLEARFNAFKIPESNFLVFEATVRTCRDGCQPAYCTGHAGRSEPSFGRKKRETNETDYDDKPENSEKSLNGTDEEEQVREMIEVLESRKDLLPEEKIEPMPLAVCLTAREYYGLVSAIIIILIVLIIVSAIAGTCYRRYWSMHVKNAAADSTAPPPPAATSYPGARGNNFSFLMPGSQKVFSNRSPNIMPEPQDSEGQVICSIINGRTFDDPSEPIYTDPSLFERSRSLRSIAMSQAGQHCQKHV</sequence>
<evidence type="ECO:0000313" key="6">
    <source>
        <dbReference type="Proteomes" id="UP001378592"/>
    </source>
</evidence>
<keyword evidence="6" id="KW-1185">Reference proteome</keyword>
<organism evidence="5 6">
    <name type="scientific">Gryllus longicercus</name>
    <dbReference type="NCBI Taxonomy" id="2509291"/>
    <lineage>
        <taxon>Eukaryota</taxon>
        <taxon>Metazoa</taxon>
        <taxon>Ecdysozoa</taxon>
        <taxon>Arthropoda</taxon>
        <taxon>Hexapoda</taxon>
        <taxon>Insecta</taxon>
        <taxon>Pterygota</taxon>
        <taxon>Neoptera</taxon>
        <taxon>Polyneoptera</taxon>
        <taxon>Orthoptera</taxon>
        <taxon>Ensifera</taxon>
        <taxon>Gryllidea</taxon>
        <taxon>Grylloidea</taxon>
        <taxon>Gryllidae</taxon>
        <taxon>Gryllinae</taxon>
        <taxon>Gryllus</taxon>
    </lineage>
</organism>
<feature type="domain" description="Apple" evidence="3">
    <location>
        <begin position="24"/>
        <end position="133"/>
    </location>
</feature>
<keyword evidence="2" id="KW-0812">Transmembrane</keyword>
<evidence type="ECO:0000259" key="3">
    <source>
        <dbReference type="PROSITE" id="PS50948"/>
    </source>
</evidence>
<dbReference type="InterPro" id="IPR052774">
    <property type="entry name" value="Celegans_DevNeuronal_Protein"/>
</dbReference>
<dbReference type="EMBL" id="JAZDUA010000239">
    <property type="protein sequence ID" value="KAK7863128.1"/>
    <property type="molecule type" value="Genomic_DNA"/>
</dbReference>
<feature type="domain" description="Apple" evidence="3">
    <location>
        <begin position="340"/>
        <end position="419"/>
    </location>
</feature>
<dbReference type="Pfam" id="PF00024">
    <property type="entry name" value="PAN_1"/>
    <property type="match status" value="4"/>
</dbReference>
<dbReference type="PANTHER" id="PTHR47327:SF9">
    <property type="entry name" value="NO MECHANORECEPTOR POTENTIAL A, ISOFORM A"/>
    <property type="match status" value="1"/>
</dbReference>
<dbReference type="GO" id="GO:0009653">
    <property type="term" value="P:anatomical structure morphogenesis"/>
    <property type="evidence" value="ECO:0007669"/>
    <property type="project" value="TreeGrafter"/>
</dbReference>
<gene>
    <name evidence="5" type="ORF">R5R35_002011</name>
</gene>
<dbReference type="InterPro" id="IPR003609">
    <property type="entry name" value="Pan_app"/>
</dbReference>
<dbReference type="PANTHER" id="PTHR47327">
    <property type="entry name" value="FI18240P1-RELATED"/>
    <property type="match status" value="1"/>
</dbReference>
<feature type="domain" description="Apple" evidence="3">
    <location>
        <begin position="234"/>
        <end position="318"/>
    </location>
</feature>
<feature type="domain" description="Apple" evidence="3">
    <location>
        <begin position="143"/>
        <end position="227"/>
    </location>
</feature>
<dbReference type="Proteomes" id="UP001378592">
    <property type="component" value="Unassembled WGS sequence"/>
</dbReference>
<comment type="caution">
    <text evidence="5">The sequence shown here is derived from an EMBL/GenBank/DDBJ whole genome shotgun (WGS) entry which is preliminary data.</text>
</comment>
<keyword evidence="2" id="KW-0472">Membrane</keyword>
<feature type="region of interest" description="Disordered" evidence="1">
    <location>
        <begin position="907"/>
        <end position="944"/>
    </location>
</feature>
<keyword evidence="2" id="KW-1133">Transmembrane helix</keyword>
<name>A0AAN9Z0A4_9ORTH</name>
<evidence type="ECO:0000256" key="2">
    <source>
        <dbReference type="SAM" id="Phobius"/>
    </source>
</evidence>
<feature type="transmembrane region" description="Helical" evidence="2">
    <location>
        <begin position="979"/>
        <end position="1004"/>
    </location>
</feature>
<dbReference type="PROSITE" id="PS50948">
    <property type="entry name" value="PAN"/>
    <property type="match status" value="5"/>
</dbReference>
<feature type="domain" description="Apple" evidence="3">
    <location>
        <begin position="560"/>
        <end position="654"/>
    </location>
</feature>
<proteinExistence type="predicted"/>
<accession>A0AAN9Z0A4</accession>
<reference evidence="5 6" key="1">
    <citation type="submission" date="2024-03" db="EMBL/GenBank/DDBJ databases">
        <title>The genome assembly and annotation of the cricket Gryllus longicercus Weissman &amp; Gray.</title>
        <authorList>
            <person name="Szrajer S."/>
            <person name="Gray D."/>
            <person name="Ylla G."/>
        </authorList>
    </citation>
    <scope>NUCLEOTIDE SEQUENCE [LARGE SCALE GENOMIC DNA]</scope>
    <source>
        <strain evidence="5">DAG 2021-001</strain>
        <tissue evidence="5">Whole body minus gut</tissue>
    </source>
</reference>
<dbReference type="SMART" id="SM00473">
    <property type="entry name" value="PAN_AP"/>
    <property type="match status" value="4"/>
</dbReference>
<evidence type="ECO:0000256" key="1">
    <source>
        <dbReference type="SAM" id="MobiDB-lite"/>
    </source>
</evidence>
<dbReference type="Gene3D" id="3.50.4.10">
    <property type="entry name" value="Hepatocyte Growth Factor"/>
    <property type="match status" value="4"/>
</dbReference>
<dbReference type="InterPro" id="IPR001507">
    <property type="entry name" value="ZP_dom"/>
</dbReference>
<dbReference type="PROSITE" id="PS51034">
    <property type="entry name" value="ZP_2"/>
    <property type="match status" value="1"/>
</dbReference>
<dbReference type="AlphaFoldDB" id="A0AAN9Z0A4"/>
<dbReference type="SMART" id="SM00241">
    <property type="entry name" value="ZP"/>
    <property type="match status" value="1"/>
</dbReference>
<feature type="region of interest" description="Disordered" evidence="1">
    <location>
        <begin position="426"/>
        <end position="445"/>
    </location>
</feature>
<feature type="domain" description="ZP" evidence="4">
    <location>
        <begin position="668"/>
        <end position="910"/>
    </location>
</feature>
<evidence type="ECO:0000259" key="4">
    <source>
        <dbReference type="PROSITE" id="PS51034"/>
    </source>
</evidence>
<dbReference type="CDD" id="cd01099">
    <property type="entry name" value="PAN_AP_HGF"/>
    <property type="match status" value="4"/>
</dbReference>